<feature type="transmembrane region" description="Helical" evidence="1">
    <location>
        <begin position="75"/>
        <end position="94"/>
    </location>
</feature>
<dbReference type="PANTHER" id="PTHR34821:SF2">
    <property type="entry name" value="INNER MEMBRANE PROTEIN YDCZ"/>
    <property type="match status" value="1"/>
</dbReference>
<organism evidence="2 3">
    <name type="scientific">Pannonibacter phragmitetus</name>
    <dbReference type="NCBI Taxonomy" id="121719"/>
    <lineage>
        <taxon>Bacteria</taxon>
        <taxon>Pseudomonadati</taxon>
        <taxon>Pseudomonadota</taxon>
        <taxon>Alphaproteobacteria</taxon>
        <taxon>Hyphomicrobiales</taxon>
        <taxon>Stappiaceae</taxon>
        <taxon>Pannonibacter</taxon>
    </lineage>
</organism>
<keyword evidence="3" id="KW-1185">Reference proteome</keyword>
<dbReference type="Pfam" id="PF04657">
    <property type="entry name" value="DMT_YdcZ"/>
    <property type="match status" value="1"/>
</dbReference>
<sequence length="164" mass="16383">MQFPAPFTLLGAALLAGAVVPFQAGANAAMGRALGHPLWATVVSLGVSMLCVIPVMLAMKVPFPSLGNLAGQPKWIWTGGLAGVIYITAAILVAPKLGAAGFMTAVIAGQLAASLLVDAYGLMGFSARDISPSRLIGILLVVAGVALIQGAAFLKVSPVSGSGS</sequence>
<accession>A0A0U3PKC4</accession>
<dbReference type="eggNOG" id="COG3238">
    <property type="taxonomic scope" value="Bacteria"/>
</dbReference>
<proteinExistence type="predicted"/>
<gene>
    <name evidence="2" type="ORF">APZ00_21390</name>
</gene>
<keyword evidence="1" id="KW-0812">Transmembrane</keyword>
<feature type="transmembrane region" description="Helical" evidence="1">
    <location>
        <begin position="135"/>
        <end position="154"/>
    </location>
</feature>
<dbReference type="AlphaFoldDB" id="A0A0U3PKC4"/>
<feature type="transmembrane region" description="Helical" evidence="1">
    <location>
        <begin position="38"/>
        <end position="63"/>
    </location>
</feature>
<dbReference type="GO" id="GO:0005886">
    <property type="term" value="C:plasma membrane"/>
    <property type="evidence" value="ECO:0007669"/>
    <property type="project" value="TreeGrafter"/>
</dbReference>
<evidence type="ECO:0000256" key="1">
    <source>
        <dbReference type="SAM" id="Phobius"/>
    </source>
</evidence>
<keyword evidence="1" id="KW-0472">Membrane</keyword>
<dbReference type="PANTHER" id="PTHR34821">
    <property type="entry name" value="INNER MEMBRANE PROTEIN YDCZ"/>
    <property type="match status" value="1"/>
</dbReference>
<dbReference type="KEGG" id="pphr:APZ00_21390"/>
<evidence type="ECO:0000313" key="2">
    <source>
        <dbReference type="EMBL" id="ALV29283.1"/>
    </source>
</evidence>
<dbReference type="InterPro" id="IPR006750">
    <property type="entry name" value="YdcZ"/>
</dbReference>
<dbReference type="Proteomes" id="UP000064921">
    <property type="component" value="Chromosome"/>
</dbReference>
<evidence type="ECO:0000313" key="3">
    <source>
        <dbReference type="Proteomes" id="UP000064921"/>
    </source>
</evidence>
<reference evidence="2 3" key="1">
    <citation type="submission" date="2015-10" db="EMBL/GenBank/DDBJ databases">
        <title>The world's first case of liver abscess caused by Pannonibacter phragmitetus.</title>
        <authorList>
            <person name="Ming D."/>
            <person name="Wang M."/>
            <person name="Zhou Y."/>
            <person name="Jiang T."/>
            <person name="Hu S."/>
        </authorList>
    </citation>
    <scope>NUCLEOTIDE SEQUENCE [LARGE SCALE GENOMIC DNA]</scope>
    <source>
        <strain evidence="2 3">31801</strain>
    </source>
</reference>
<feature type="transmembrane region" description="Helical" evidence="1">
    <location>
        <begin position="100"/>
        <end position="123"/>
    </location>
</feature>
<keyword evidence="1" id="KW-1133">Transmembrane helix</keyword>
<protein>
    <submittedName>
        <fullName evidence="2">Uncharacterized protein</fullName>
    </submittedName>
</protein>
<dbReference type="RefSeq" id="WP_058900170.1">
    <property type="nucleotide sequence ID" value="NZ_CM011124.1"/>
</dbReference>
<dbReference type="EMBL" id="CP013068">
    <property type="protein sequence ID" value="ALV29283.1"/>
    <property type="molecule type" value="Genomic_DNA"/>
</dbReference>
<name>A0A0U3PKC4_9HYPH</name>
<dbReference type="STRING" id="121719.APZ00_21390"/>